<keyword evidence="2" id="KW-1185">Reference proteome</keyword>
<evidence type="ECO:0000313" key="2">
    <source>
        <dbReference type="Proteomes" id="UP000019376"/>
    </source>
</evidence>
<organism evidence="1 2">
    <name type="scientific">Penicillium oxalicum (strain 114-2 / CGMCC 5302)</name>
    <name type="common">Penicillium decumbens</name>
    <dbReference type="NCBI Taxonomy" id="933388"/>
    <lineage>
        <taxon>Eukaryota</taxon>
        <taxon>Fungi</taxon>
        <taxon>Dikarya</taxon>
        <taxon>Ascomycota</taxon>
        <taxon>Pezizomycotina</taxon>
        <taxon>Eurotiomycetes</taxon>
        <taxon>Eurotiomycetidae</taxon>
        <taxon>Eurotiales</taxon>
        <taxon>Aspergillaceae</taxon>
        <taxon>Penicillium</taxon>
    </lineage>
</organism>
<dbReference type="EMBL" id="KB644408">
    <property type="protein sequence ID" value="EPS25622.1"/>
    <property type="molecule type" value="Genomic_DNA"/>
</dbReference>
<dbReference type="Proteomes" id="UP000019376">
    <property type="component" value="Unassembled WGS sequence"/>
</dbReference>
<dbReference type="AlphaFoldDB" id="S8AUT5"/>
<gene>
    <name evidence="1" type="ORF">PDE_00556</name>
</gene>
<proteinExistence type="predicted"/>
<dbReference type="HOGENOM" id="CLU_1652754_0_0_1"/>
<reference evidence="1 2" key="1">
    <citation type="journal article" date="2013" name="PLoS ONE">
        <title>Genomic and secretomic analyses reveal unique features of the lignocellulolytic enzyme system of Penicillium decumbens.</title>
        <authorList>
            <person name="Liu G."/>
            <person name="Zhang L."/>
            <person name="Wei X."/>
            <person name="Zou G."/>
            <person name="Qin Y."/>
            <person name="Ma L."/>
            <person name="Li J."/>
            <person name="Zheng H."/>
            <person name="Wang S."/>
            <person name="Wang C."/>
            <person name="Xun L."/>
            <person name="Zhao G.-P."/>
            <person name="Zhou Z."/>
            <person name="Qu Y."/>
        </authorList>
    </citation>
    <scope>NUCLEOTIDE SEQUENCE [LARGE SCALE GENOMIC DNA]</scope>
    <source>
        <strain evidence="2">114-2 / CGMCC 5302</strain>
    </source>
</reference>
<sequence>MTASSLIGTSPSLNLVSCCRCEIKRRGADRVQKEKYRKKKSIENSLKKKKIDTHTLLPGDGGKQYAHGTMGLVCYNGGPKSSEQRCTSTSSHPSRASFILSRLTSLHKMLVLPIPPLDDGTSDDERRWYYCTSPALARPGFQGGAKYASLGGIQDTGLCP</sequence>
<name>S8AUT5_PENO1</name>
<evidence type="ECO:0000313" key="1">
    <source>
        <dbReference type="EMBL" id="EPS25622.1"/>
    </source>
</evidence>
<protein>
    <submittedName>
        <fullName evidence="1">Uncharacterized protein</fullName>
    </submittedName>
</protein>
<accession>S8AUT5</accession>